<dbReference type="InterPro" id="IPR024623">
    <property type="entry name" value="YtxH"/>
</dbReference>
<accession>A0A9E8NEY6</accession>
<keyword evidence="2" id="KW-0472">Membrane</keyword>
<evidence type="ECO:0000256" key="2">
    <source>
        <dbReference type="SAM" id="Phobius"/>
    </source>
</evidence>
<keyword evidence="2" id="KW-1133">Transmembrane helix</keyword>
<dbReference type="AlphaFoldDB" id="A0A9E8NEY6"/>
<evidence type="ECO:0000313" key="3">
    <source>
        <dbReference type="EMBL" id="WAC13331.1"/>
    </source>
</evidence>
<proteinExistence type="predicted"/>
<feature type="compositionally biased region" description="Polar residues" evidence="1">
    <location>
        <begin position="89"/>
        <end position="98"/>
    </location>
</feature>
<organism evidence="3 4">
    <name type="scientific">Dyadobacter pollutisoli</name>
    <dbReference type="NCBI Taxonomy" id="2910158"/>
    <lineage>
        <taxon>Bacteria</taxon>
        <taxon>Pseudomonadati</taxon>
        <taxon>Bacteroidota</taxon>
        <taxon>Cytophagia</taxon>
        <taxon>Cytophagales</taxon>
        <taxon>Spirosomataceae</taxon>
        <taxon>Dyadobacter</taxon>
    </lineage>
</organism>
<evidence type="ECO:0000313" key="4">
    <source>
        <dbReference type="Proteomes" id="UP001164653"/>
    </source>
</evidence>
<protein>
    <submittedName>
        <fullName evidence="3">YtxH domain-containing protein</fullName>
    </submittedName>
</protein>
<dbReference type="RefSeq" id="WP_244819556.1">
    <property type="nucleotide sequence ID" value="NZ_CP112998.1"/>
</dbReference>
<reference evidence="3" key="1">
    <citation type="submission" date="2022-11" db="EMBL/GenBank/DDBJ databases">
        <title>Dyadobacter pollutisoli sp. nov., isolated from plastic dumped soil.</title>
        <authorList>
            <person name="Kim J.M."/>
            <person name="Kim K.R."/>
            <person name="Lee J.K."/>
            <person name="Hao L."/>
            <person name="Jeon C.O."/>
        </authorList>
    </citation>
    <scope>NUCLEOTIDE SEQUENCE</scope>
    <source>
        <strain evidence="3">U1</strain>
    </source>
</reference>
<name>A0A9E8NEY6_9BACT</name>
<keyword evidence="2" id="KW-0812">Transmembrane</keyword>
<feature type="transmembrane region" description="Helical" evidence="2">
    <location>
        <begin position="6"/>
        <end position="25"/>
    </location>
</feature>
<dbReference type="Proteomes" id="UP001164653">
    <property type="component" value="Chromosome"/>
</dbReference>
<dbReference type="Pfam" id="PF12732">
    <property type="entry name" value="YtxH"/>
    <property type="match status" value="1"/>
</dbReference>
<dbReference type="KEGG" id="dpf:ON006_05080"/>
<evidence type="ECO:0000256" key="1">
    <source>
        <dbReference type="SAM" id="MobiDB-lite"/>
    </source>
</evidence>
<feature type="region of interest" description="Disordered" evidence="1">
    <location>
        <begin position="77"/>
        <end position="98"/>
    </location>
</feature>
<gene>
    <name evidence="3" type="ORF">ON006_05080</name>
</gene>
<sequence length="98" mass="10879">MKKSSVFLSVLVAAGAGIIVGILIAPNSGARTRRKIQYLGDDALEELVQTIEDSFDELKRQTQKKCAEVRNKLMCNPQQHFNHGESKDQPIQSKQPVS</sequence>
<dbReference type="EMBL" id="CP112998">
    <property type="protein sequence ID" value="WAC13331.1"/>
    <property type="molecule type" value="Genomic_DNA"/>
</dbReference>
<keyword evidence="4" id="KW-1185">Reference proteome</keyword>